<evidence type="ECO:0000259" key="7">
    <source>
        <dbReference type="Pfam" id="PF00482"/>
    </source>
</evidence>
<feature type="transmembrane region" description="Helical" evidence="6">
    <location>
        <begin position="222"/>
        <end position="241"/>
    </location>
</feature>
<feature type="transmembrane region" description="Helical" evidence="6">
    <location>
        <begin position="81"/>
        <end position="100"/>
    </location>
</feature>
<feature type="domain" description="Type II secretion system protein GspF" evidence="7">
    <location>
        <begin position="108"/>
        <end position="234"/>
    </location>
</feature>
<keyword evidence="4 6" id="KW-1133">Transmembrane helix</keyword>
<evidence type="ECO:0000256" key="2">
    <source>
        <dbReference type="ARBA" id="ARBA00022475"/>
    </source>
</evidence>
<dbReference type="STRING" id="546871.SAMN04488543_2858"/>
<dbReference type="PANTHER" id="PTHR35007">
    <property type="entry name" value="INTEGRAL MEMBRANE PROTEIN-RELATED"/>
    <property type="match status" value="1"/>
</dbReference>
<dbReference type="GO" id="GO:0005886">
    <property type="term" value="C:plasma membrane"/>
    <property type="evidence" value="ECO:0007669"/>
    <property type="project" value="UniProtKB-SubCell"/>
</dbReference>
<organism evidence="8 9">
    <name type="scientific">Friedmanniella luteola</name>
    <dbReference type="NCBI Taxonomy" id="546871"/>
    <lineage>
        <taxon>Bacteria</taxon>
        <taxon>Bacillati</taxon>
        <taxon>Actinomycetota</taxon>
        <taxon>Actinomycetes</taxon>
        <taxon>Propionibacteriales</taxon>
        <taxon>Nocardioidaceae</taxon>
        <taxon>Friedmanniella</taxon>
    </lineage>
</organism>
<dbReference type="InterPro" id="IPR042094">
    <property type="entry name" value="T2SS_GspF_sf"/>
</dbReference>
<accession>A0A1H1WY06</accession>
<gene>
    <name evidence="8" type="ORF">SAMN04488543_2858</name>
</gene>
<evidence type="ECO:0000256" key="3">
    <source>
        <dbReference type="ARBA" id="ARBA00022692"/>
    </source>
</evidence>
<evidence type="ECO:0000313" key="8">
    <source>
        <dbReference type="EMBL" id="SDT02033.1"/>
    </source>
</evidence>
<sequence>MTPLLAAVGGAVTVAGLLGLVAGLRRTPERPPPPHRRRAGPVQRWRRVSPRTRWLLVVGLAAGVLVALLTGWLVAVVLVPAAVAGLPVLLSAPPAGARIARLEAMEEWTRSLAGVLTVGIGLEEALLATLRSTPEPIRAEVARLVARLRARWSTEEALRLFADELDDTTGDLIAANLILGARRRGFGLASVLESLAESVAADVRARRAIEADRAKPRATARWVTAITVVVLAVLAVTGTYVRPYATPLGQLLLITLLGAYVGVLVWMRRMATGHPLPRFLGAHAHSSAGWGVAR</sequence>
<keyword evidence="5 6" id="KW-0472">Membrane</keyword>
<evidence type="ECO:0000256" key="6">
    <source>
        <dbReference type="SAM" id="Phobius"/>
    </source>
</evidence>
<feature type="transmembrane region" description="Helical" evidence="6">
    <location>
        <begin position="247"/>
        <end position="267"/>
    </location>
</feature>
<comment type="subcellular location">
    <subcellularLocation>
        <location evidence="1">Cell membrane</location>
        <topology evidence="1">Multi-pass membrane protein</topology>
    </subcellularLocation>
</comment>
<protein>
    <submittedName>
        <fullName evidence="8">Flp pilus assembly protein TadB</fullName>
    </submittedName>
</protein>
<reference evidence="8 9" key="1">
    <citation type="submission" date="2016-10" db="EMBL/GenBank/DDBJ databases">
        <authorList>
            <person name="de Groot N.N."/>
        </authorList>
    </citation>
    <scope>NUCLEOTIDE SEQUENCE [LARGE SCALE GENOMIC DNA]</scope>
    <source>
        <strain evidence="8 9">DSM 21741</strain>
    </source>
</reference>
<keyword evidence="9" id="KW-1185">Reference proteome</keyword>
<evidence type="ECO:0000313" key="9">
    <source>
        <dbReference type="Proteomes" id="UP000199092"/>
    </source>
</evidence>
<dbReference type="AlphaFoldDB" id="A0A1H1WY06"/>
<dbReference type="EMBL" id="LT629749">
    <property type="protein sequence ID" value="SDT02033.1"/>
    <property type="molecule type" value="Genomic_DNA"/>
</dbReference>
<dbReference type="PANTHER" id="PTHR35007:SF3">
    <property type="entry name" value="POSSIBLE CONSERVED ALANINE RICH MEMBRANE PROTEIN"/>
    <property type="match status" value="1"/>
</dbReference>
<evidence type="ECO:0000256" key="5">
    <source>
        <dbReference type="ARBA" id="ARBA00023136"/>
    </source>
</evidence>
<dbReference type="Proteomes" id="UP000199092">
    <property type="component" value="Chromosome I"/>
</dbReference>
<keyword evidence="3 6" id="KW-0812">Transmembrane</keyword>
<feature type="transmembrane region" description="Helical" evidence="6">
    <location>
        <begin position="54"/>
        <end position="75"/>
    </location>
</feature>
<feature type="transmembrane region" description="Helical" evidence="6">
    <location>
        <begin position="6"/>
        <end position="24"/>
    </location>
</feature>
<dbReference type="InterPro" id="IPR018076">
    <property type="entry name" value="T2SS_GspF_dom"/>
</dbReference>
<dbReference type="Gene3D" id="1.20.81.30">
    <property type="entry name" value="Type II secretion system (T2SS), domain F"/>
    <property type="match status" value="1"/>
</dbReference>
<dbReference type="RefSeq" id="WP_091413681.1">
    <property type="nucleotide sequence ID" value="NZ_LT629749.1"/>
</dbReference>
<proteinExistence type="predicted"/>
<dbReference type="Pfam" id="PF00482">
    <property type="entry name" value="T2SSF"/>
    <property type="match status" value="1"/>
</dbReference>
<evidence type="ECO:0000256" key="4">
    <source>
        <dbReference type="ARBA" id="ARBA00022989"/>
    </source>
</evidence>
<name>A0A1H1WY06_9ACTN</name>
<dbReference type="OrthoDB" id="5243396at2"/>
<keyword evidence="2" id="KW-1003">Cell membrane</keyword>
<evidence type="ECO:0000256" key="1">
    <source>
        <dbReference type="ARBA" id="ARBA00004651"/>
    </source>
</evidence>